<gene>
    <name evidence="1" type="ORF">POVWA1_088700</name>
</gene>
<dbReference type="Proteomes" id="UP000078555">
    <property type="component" value="Unassembled WGS sequence"/>
</dbReference>
<dbReference type="EMBL" id="FLRD01001914">
    <property type="protein sequence ID" value="SBT58571.1"/>
    <property type="molecule type" value="Genomic_DNA"/>
</dbReference>
<evidence type="ECO:0000313" key="2">
    <source>
        <dbReference type="Proteomes" id="UP000078555"/>
    </source>
</evidence>
<proteinExistence type="predicted"/>
<organism evidence="1 2">
    <name type="scientific">Plasmodium ovale wallikeri</name>
    <dbReference type="NCBI Taxonomy" id="864142"/>
    <lineage>
        <taxon>Eukaryota</taxon>
        <taxon>Sar</taxon>
        <taxon>Alveolata</taxon>
        <taxon>Apicomplexa</taxon>
        <taxon>Aconoidasida</taxon>
        <taxon>Haemosporida</taxon>
        <taxon>Plasmodiidae</taxon>
        <taxon>Plasmodium</taxon>
        <taxon>Plasmodium (Plasmodium)</taxon>
    </lineage>
</organism>
<protein>
    <submittedName>
        <fullName evidence="1">Uncharacterized protein</fullName>
    </submittedName>
</protein>
<reference evidence="2" key="1">
    <citation type="submission" date="2016-05" db="EMBL/GenBank/DDBJ databases">
        <authorList>
            <person name="Naeem Raeece"/>
        </authorList>
    </citation>
    <scope>NUCLEOTIDE SEQUENCE [LARGE SCALE GENOMIC DNA]</scope>
</reference>
<keyword evidence="2" id="KW-1185">Reference proteome</keyword>
<accession>A0A1A9AQX0</accession>
<sequence length="110" mass="12660">MIGKLPDFLNFKEFFNKIQTLKKLLCIQFQIDRTSFEIQDKTGKAENSADPGYGHSGSSLLNDMTYYVLKKIKIGRYIDYEDAQEFLSDNSLSIYSGITPPHMTCHPQRD</sequence>
<dbReference type="AlphaFoldDB" id="A0A1A9AQX0"/>
<name>A0A1A9AQX0_PLAOA</name>
<evidence type="ECO:0000313" key="1">
    <source>
        <dbReference type="EMBL" id="SBT58571.1"/>
    </source>
</evidence>